<gene>
    <name evidence="1" type="ORF">E0F88_05240</name>
</gene>
<dbReference type="OrthoDB" id="965236at2"/>
<dbReference type="RefSeq" id="WP_131957098.1">
    <property type="nucleotide sequence ID" value="NZ_SMFL01000002.1"/>
</dbReference>
<accession>A0A4R5DU45</accession>
<dbReference type="Proteomes" id="UP000294850">
    <property type="component" value="Unassembled WGS sequence"/>
</dbReference>
<evidence type="ECO:0000313" key="1">
    <source>
        <dbReference type="EMBL" id="TDE17297.1"/>
    </source>
</evidence>
<reference evidence="1 2" key="1">
    <citation type="submission" date="2019-03" db="EMBL/GenBank/DDBJ databases">
        <title>Dyadobacter AR-3-6 sp. nov., isolated from arctic soil.</title>
        <authorList>
            <person name="Chaudhary D.K."/>
        </authorList>
    </citation>
    <scope>NUCLEOTIDE SEQUENCE [LARGE SCALE GENOMIC DNA]</scope>
    <source>
        <strain evidence="1 2">AR-3-6</strain>
    </source>
</reference>
<name>A0A4R5DU45_9BACT</name>
<comment type="caution">
    <text evidence="1">The sequence shown here is derived from an EMBL/GenBank/DDBJ whole genome shotgun (WGS) entry which is preliminary data.</text>
</comment>
<keyword evidence="2" id="KW-1185">Reference proteome</keyword>
<evidence type="ECO:0000313" key="2">
    <source>
        <dbReference type="Proteomes" id="UP000294850"/>
    </source>
</evidence>
<sequence length="93" mass="10843">MKPEKQQRVTEIIQALNVNLKIDENNKDTSKEENVIRKAAKKLYKDFLHIAQKKLSRENKLFANEVKKQLKEARQAERTLAVSNLLKNNLEIA</sequence>
<dbReference type="AlphaFoldDB" id="A0A4R5DU45"/>
<organism evidence="1 2">
    <name type="scientific">Dyadobacter psychrotolerans</name>
    <dbReference type="NCBI Taxonomy" id="2541721"/>
    <lineage>
        <taxon>Bacteria</taxon>
        <taxon>Pseudomonadati</taxon>
        <taxon>Bacteroidota</taxon>
        <taxon>Cytophagia</taxon>
        <taxon>Cytophagales</taxon>
        <taxon>Spirosomataceae</taxon>
        <taxon>Dyadobacter</taxon>
    </lineage>
</organism>
<dbReference type="EMBL" id="SMFL01000002">
    <property type="protein sequence ID" value="TDE17297.1"/>
    <property type="molecule type" value="Genomic_DNA"/>
</dbReference>
<proteinExistence type="predicted"/>
<protein>
    <submittedName>
        <fullName evidence="1">Uncharacterized protein</fullName>
    </submittedName>
</protein>